<evidence type="ECO:0000259" key="1">
    <source>
        <dbReference type="PROSITE" id="PS50004"/>
    </source>
</evidence>
<dbReference type="InterPro" id="IPR030542">
    <property type="entry name" value="Tac2-N"/>
</dbReference>
<dbReference type="EMBL" id="JAPTMU010000743">
    <property type="protein sequence ID" value="KAJ4918129.1"/>
    <property type="molecule type" value="Genomic_DNA"/>
</dbReference>
<proteinExistence type="predicted"/>
<dbReference type="SUPFAM" id="SSF49562">
    <property type="entry name" value="C2 domain (Calcium/lipid-binding domain, CaLB)"/>
    <property type="match status" value="1"/>
</dbReference>
<feature type="domain" description="C2" evidence="1">
    <location>
        <begin position="131"/>
        <end position="250"/>
    </location>
</feature>
<dbReference type="GO" id="GO:0005634">
    <property type="term" value="C:nucleus"/>
    <property type="evidence" value="ECO:0007669"/>
    <property type="project" value="InterPro"/>
</dbReference>
<dbReference type="Gene3D" id="2.60.40.150">
    <property type="entry name" value="C2 domain"/>
    <property type="match status" value="1"/>
</dbReference>
<gene>
    <name evidence="2" type="ORF">JOQ06_002064</name>
</gene>
<feature type="non-terminal residue" evidence="2">
    <location>
        <position position="250"/>
    </location>
</feature>
<dbReference type="PANTHER" id="PTHR46887">
    <property type="entry name" value="TANDEM C2 DOMAINS NUCLEAR PROTEIN"/>
    <property type="match status" value="1"/>
</dbReference>
<reference evidence="2" key="1">
    <citation type="submission" date="2022-11" db="EMBL/GenBank/DDBJ databases">
        <title>Chromosome-level genome of Pogonophryne albipinna.</title>
        <authorList>
            <person name="Jo E."/>
        </authorList>
    </citation>
    <scope>NUCLEOTIDE SEQUENCE</scope>
    <source>
        <strain evidence="2">SGF0006</strain>
        <tissue evidence="2">Muscle</tissue>
    </source>
</reference>
<evidence type="ECO:0000313" key="3">
    <source>
        <dbReference type="Proteomes" id="UP001219934"/>
    </source>
</evidence>
<evidence type="ECO:0000313" key="2">
    <source>
        <dbReference type="EMBL" id="KAJ4918129.1"/>
    </source>
</evidence>
<name>A0AAD6A4B5_9TELE</name>
<dbReference type="PANTHER" id="PTHR46887:SF1">
    <property type="entry name" value="TANDEM C2 DOMAINS NUCLEAR PROTEIN"/>
    <property type="match status" value="1"/>
</dbReference>
<dbReference type="Pfam" id="PF00168">
    <property type="entry name" value="C2"/>
    <property type="match status" value="1"/>
</dbReference>
<dbReference type="Proteomes" id="UP001219934">
    <property type="component" value="Unassembled WGS sequence"/>
</dbReference>
<accession>A0AAD6A4B5</accession>
<dbReference type="InterPro" id="IPR035892">
    <property type="entry name" value="C2_domain_sf"/>
</dbReference>
<dbReference type="PROSITE" id="PS50004">
    <property type="entry name" value="C2"/>
    <property type="match status" value="1"/>
</dbReference>
<dbReference type="InterPro" id="IPR000008">
    <property type="entry name" value="C2_dom"/>
</dbReference>
<dbReference type="AlphaFoldDB" id="A0AAD6A4B5"/>
<sequence>PFDLFSSRLSSTSSTIGSIESSLDSITLSGDERELGKVCVRLSYQEALEQVWITLVKSSDLCTFQDGGEQPKIGFKGIITIPQTNTVQELHQGVSTGCFLHGDLCVCAASPALDSQETEHWLDLNLKSKCSVCHSELHLTTCFQPVNGRIQLQVLAAQNLPASSSPLTQVFFVKVEMHQLGRVVMKKKTRVLKASGGQCQWKETFHFLLAALDQACSLTVKLYSRSSVRRKQCLGQVQAGFDTWHTLSAA</sequence>
<protein>
    <recommendedName>
        <fullName evidence="1">C2 domain-containing protein</fullName>
    </recommendedName>
</protein>
<comment type="caution">
    <text evidence="2">The sequence shown here is derived from an EMBL/GenBank/DDBJ whole genome shotgun (WGS) entry which is preliminary data.</text>
</comment>
<organism evidence="2 3">
    <name type="scientific">Pogonophryne albipinna</name>
    <dbReference type="NCBI Taxonomy" id="1090488"/>
    <lineage>
        <taxon>Eukaryota</taxon>
        <taxon>Metazoa</taxon>
        <taxon>Chordata</taxon>
        <taxon>Craniata</taxon>
        <taxon>Vertebrata</taxon>
        <taxon>Euteleostomi</taxon>
        <taxon>Actinopterygii</taxon>
        <taxon>Neopterygii</taxon>
        <taxon>Teleostei</taxon>
        <taxon>Neoteleostei</taxon>
        <taxon>Acanthomorphata</taxon>
        <taxon>Eupercaria</taxon>
        <taxon>Perciformes</taxon>
        <taxon>Notothenioidei</taxon>
        <taxon>Pogonophryne</taxon>
    </lineage>
</organism>
<keyword evidence="3" id="KW-1185">Reference proteome</keyword>